<protein>
    <recommendedName>
        <fullName evidence="2">Endonuclease/exonuclease/phosphatase domain-containing protein</fullName>
    </recommendedName>
</protein>
<dbReference type="EMBL" id="JH658326">
    <property type="protein sequence ID" value="EXL90520.1"/>
    <property type="molecule type" value="Genomic_DNA"/>
</dbReference>
<sequence length="53" mass="6143">MTITRNRYSQTQKNNKKPLKVFQANVSKIPLAHDYALALADLEQYNIILLQEP</sequence>
<dbReference type="HOGENOM" id="CLU_201515_0_0_1"/>
<dbReference type="RefSeq" id="XP_031052610.1">
    <property type="nucleotide sequence ID" value="XM_031217675.1"/>
</dbReference>
<reference evidence="1" key="1">
    <citation type="submission" date="2011-11" db="EMBL/GenBank/DDBJ databases">
        <title>The Genome Sequence of Fusarium oxysporum II5.</title>
        <authorList>
            <consortium name="The Broad Institute Genome Sequencing Platform"/>
            <person name="Ma L.-J."/>
            <person name="Gale L.R."/>
            <person name="Schwartz D.C."/>
            <person name="Zhou S."/>
            <person name="Corby-Kistler H."/>
            <person name="Young S.K."/>
            <person name="Zeng Q."/>
            <person name="Gargeya S."/>
            <person name="Fitzgerald M."/>
            <person name="Haas B."/>
            <person name="Abouelleil A."/>
            <person name="Alvarado L."/>
            <person name="Arachchi H.M."/>
            <person name="Berlin A."/>
            <person name="Brown A."/>
            <person name="Chapman S.B."/>
            <person name="Chen Z."/>
            <person name="Dunbar C."/>
            <person name="Freedman E."/>
            <person name="Gearin G."/>
            <person name="Goldberg J."/>
            <person name="Griggs A."/>
            <person name="Gujja S."/>
            <person name="Heiman D."/>
            <person name="Howarth C."/>
            <person name="Larson L."/>
            <person name="Lui A."/>
            <person name="MacDonald P.J.P."/>
            <person name="Montmayeur A."/>
            <person name="Murphy C."/>
            <person name="Neiman D."/>
            <person name="Pearson M."/>
            <person name="Priest M."/>
            <person name="Roberts A."/>
            <person name="Saif S."/>
            <person name="Shea T."/>
            <person name="Shenoy N."/>
            <person name="Sisk P."/>
            <person name="Stolte C."/>
            <person name="Sykes S."/>
            <person name="Wortman J."/>
            <person name="Nusbaum C."/>
            <person name="Birren B."/>
        </authorList>
    </citation>
    <scope>NUCLEOTIDE SEQUENCE [LARGE SCALE GENOMIC DNA]</scope>
    <source>
        <strain evidence="1">54006</strain>
    </source>
</reference>
<accession>X0J2M0</accession>
<evidence type="ECO:0008006" key="2">
    <source>
        <dbReference type="Google" id="ProtNLM"/>
    </source>
</evidence>
<evidence type="ECO:0000313" key="1">
    <source>
        <dbReference type="EMBL" id="EXL90520.1"/>
    </source>
</evidence>
<name>X0J2M0_FUSO5</name>
<dbReference type="AlphaFoldDB" id="X0J2M0"/>
<organism evidence="1">
    <name type="scientific">Fusarium odoratissimum (strain NRRL 54006)</name>
    <dbReference type="NCBI Taxonomy" id="1089451"/>
    <lineage>
        <taxon>Eukaryota</taxon>
        <taxon>Fungi</taxon>
        <taxon>Dikarya</taxon>
        <taxon>Ascomycota</taxon>
        <taxon>Pezizomycotina</taxon>
        <taxon>Sordariomycetes</taxon>
        <taxon>Hypocreomycetidae</taxon>
        <taxon>Hypocreales</taxon>
        <taxon>Nectriaceae</taxon>
        <taxon>Fusarium</taxon>
        <taxon>Fusarium oxysporum species complex</taxon>
        <taxon>Fusarium oxysporum f. sp. cubense (strain race 4)</taxon>
    </lineage>
</organism>
<proteinExistence type="predicted"/>
<gene>
    <name evidence="1" type="ORF">FOIG_16241</name>
</gene>
<dbReference type="VEuPathDB" id="FungiDB:FOIG_16241"/>
<dbReference type="GeneID" id="42041416"/>
<reference evidence="1" key="2">
    <citation type="submission" date="2012-05" db="EMBL/GenBank/DDBJ databases">
        <title>The Genome Annotation of Fusarium oxysporum II5.</title>
        <authorList>
            <consortium name="The Broad Institute Genomics Platform"/>
            <person name="Ma L.-J."/>
            <person name="Corby-Kistler H."/>
            <person name="Broz K."/>
            <person name="Gale L.R."/>
            <person name="Jonkers W."/>
            <person name="O'Donnell K."/>
            <person name="Ploetz R."/>
            <person name="Steinberg C."/>
            <person name="Schwartz D.C."/>
            <person name="VanEtten H."/>
            <person name="Zhou S."/>
            <person name="Young S.K."/>
            <person name="Zeng Q."/>
            <person name="Gargeya S."/>
            <person name="Fitzgerald M."/>
            <person name="Abouelleil A."/>
            <person name="Alvarado L."/>
            <person name="Chapman S.B."/>
            <person name="Gainer-Dewar J."/>
            <person name="Goldberg J."/>
            <person name="Griggs A."/>
            <person name="Gujja S."/>
            <person name="Hansen M."/>
            <person name="Howarth C."/>
            <person name="Imamovic A."/>
            <person name="Ireland A."/>
            <person name="Larimer J."/>
            <person name="McCowan C."/>
            <person name="Murphy C."/>
            <person name="Pearson M."/>
            <person name="Poon T.W."/>
            <person name="Priest M."/>
            <person name="Roberts A."/>
            <person name="Saif S."/>
            <person name="Shea T."/>
            <person name="Sykes S."/>
            <person name="Wortman J."/>
            <person name="Nusbaum C."/>
            <person name="Birren B."/>
        </authorList>
    </citation>
    <scope>NUCLEOTIDE SEQUENCE</scope>
    <source>
        <strain evidence="1">54006</strain>
    </source>
</reference>
<dbReference type="Proteomes" id="UP000030685">
    <property type="component" value="Unassembled WGS sequence"/>
</dbReference>